<keyword evidence="2" id="KW-1185">Reference proteome</keyword>
<evidence type="ECO:0008006" key="3">
    <source>
        <dbReference type="Google" id="ProtNLM"/>
    </source>
</evidence>
<comment type="caution">
    <text evidence="1">The sequence shown here is derived from an EMBL/GenBank/DDBJ whole genome shotgun (WGS) entry which is preliminary data.</text>
</comment>
<dbReference type="Proteomes" id="UP000765802">
    <property type="component" value="Unassembled WGS sequence"/>
</dbReference>
<sequence length="133" mass="14986">MKFQQIRSYDNYIFANLQLNLLKDQGISCYLQDEHTITIDPLLSPAIGGMKLMVVDPEADMARQMLDRADEEYLKTVACSGCGHVGLEKVTHIEKPEGFWQALKIRLISGATVSMKTHYHCPACGRQFDQVPV</sequence>
<dbReference type="Gene3D" id="3.30.70.790">
    <property type="entry name" value="UreE, C-terminal domain"/>
    <property type="match status" value="1"/>
</dbReference>
<accession>A0ABR7MCT3</accession>
<evidence type="ECO:0000313" key="2">
    <source>
        <dbReference type="Proteomes" id="UP000765802"/>
    </source>
</evidence>
<dbReference type="RefSeq" id="WP_187258150.1">
    <property type="nucleotide sequence ID" value="NZ_JBHULF010000019.1"/>
</dbReference>
<dbReference type="SUPFAM" id="SSF54913">
    <property type="entry name" value="GlnB-like"/>
    <property type="match status" value="1"/>
</dbReference>
<dbReference type="EMBL" id="MBUA01000029">
    <property type="protein sequence ID" value="MBC6492840.1"/>
    <property type="molecule type" value="Genomic_DNA"/>
</dbReference>
<name>A0ABR7MCT3_9BACT</name>
<proteinExistence type="predicted"/>
<evidence type="ECO:0000313" key="1">
    <source>
        <dbReference type="EMBL" id="MBC6492840.1"/>
    </source>
</evidence>
<gene>
    <name evidence="1" type="ORF">BC349_17420</name>
</gene>
<organism evidence="1 2">
    <name type="scientific">Flavihumibacter stibioxidans</name>
    <dbReference type="NCBI Taxonomy" id="1834163"/>
    <lineage>
        <taxon>Bacteria</taxon>
        <taxon>Pseudomonadati</taxon>
        <taxon>Bacteroidota</taxon>
        <taxon>Chitinophagia</taxon>
        <taxon>Chitinophagales</taxon>
        <taxon>Chitinophagaceae</taxon>
        <taxon>Flavihumibacter</taxon>
    </lineage>
</organism>
<protein>
    <recommendedName>
        <fullName evidence="3">Signal transducing protein</fullName>
    </recommendedName>
</protein>
<dbReference type="InterPro" id="IPR011322">
    <property type="entry name" value="N-reg_PII-like_a/b"/>
</dbReference>
<reference evidence="1 2" key="1">
    <citation type="submission" date="2016-07" db="EMBL/GenBank/DDBJ databases">
        <title>Genome analysis of Flavihumibacter stibioxidans YS-17.</title>
        <authorList>
            <person name="Shi K."/>
            <person name="Han Y."/>
            <person name="Wang G."/>
        </authorList>
    </citation>
    <scope>NUCLEOTIDE SEQUENCE [LARGE SCALE GENOMIC DNA]</scope>
    <source>
        <strain evidence="1 2">YS-17</strain>
    </source>
</reference>